<proteinExistence type="predicted"/>
<dbReference type="Pfam" id="PF13519">
    <property type="entry name" value="VWA_2"/>
    <property type="match status" value="1"/>
</dbReference>
<dbReference type="AlphaFoldDB" id="A0AAE4YB64"/>
<reference evidence="3" key="1">
    <citation type="submission" date="2020-01" db="EMBL/GenBank/DDBJ databases">
        <authorList>
            <person name="Chen W.-M."/>
        </authorList>
    </citation>
    <scope>NUCLEOTIDE SEQUENCE</scope>
    <source>
        <strain evidence="3">CYK-10</strain>
    </source>
</reference>
<dbReference type="InterPro" id="IPR041628">
    <property type="entry name" value="ChlI/MoxR_AAA_lid"/>
</dbReference>
<name>A0AAE4YB64_9RHOB</name>
<keyword evidence="4" id="KW-1185">Reference proteome</keyword>
<dbReference type="NCBIfam" id="NF009943">
    <property type="entry name" value="PRK13406.1"/>
    <property type="match status" value="1"/>
</dbReference>
<dbReference type="SUPFAM" id="SSF53300">
    <property type="entry name" value="vWA-like"/>
    <property type="match status" value="1"/>
</dbReference>
<dbReference type="PANTHER" id="PTHR43473:SF2">
    <property type="entry name" value="MAGNESIUM-CHELATASE SUBUNIT CHLD, CHLOROPLASTIC"/>
    <property type="match status" value="1"/>
</dbReference>
<dbReference type="PROSITE" id="PS50234">
    <property type="entry name" value="VWFA"/>
    <property type="match status" value="1"/>
</dbReference>
<dbReference type="InterPro" id="IPR002035">
    <property type="entry name" value="VWF_A"/>
</dbReference>
<gene>
    <name evidence="3" type="ORF">GV832_02460</name>
</gene>
<dbReference type="Pfam" id="PF17863">
    <property type="entry name" value="AAA_lid_2"/>
    <property type="match status" value="1"/>
</dbReference>
<feature type="region of interest" description="Disordered" evidence="1">
    <location>
        <begin position="228"/>
        <end position="252"/>
    </location>
</feature>
<dbReference type="EMBL" id="JAABNR010000002">
    <property type="protein sequence ID" value="NBZ86430.1"/>
    <property type="molecule type" value="Genomic_DNA"/>
</dbReference>
<comment type="caution">
    <text evidence="3">The sequence shown here is derived from an EMBL/GenBank/DDBJ whole genome shotgun (WGS) entry which is preliminary data.</text>
</comment>
<dbReference type="Gene3D" id="1.10.8.80">
    <property type="entry name" value="Magnesium chelatase subunit I, C-Terminal domain"/>
    <property type="match status" value="1"/>
</dbReference>
<dbReference type="InterPro" id="IPR036465">
    <property type="entry name" value="vWFA_dom_sf"/>
</dbReference>
<evidence type="ECO:0000259" key="2">
    <source>
        <dbReference type="PROSITE" id="PS50234"/>
    </source>
</evidence>
<accession>A0AAE4YB64</accession>
<dbReference type="SMART" id="SM00327">
    <property type="entry name" value="VWA"/>
    <property type="match status" value="1"/>
</dbReference>
<evidence type="ECO:0000313" key="3">
    <source>
        <dbReference type="EMBL" id="NBZ86430.1"/>
    </source>
</evidence>
<dbReference type="PANTHER" id="PTHR43473">
    <property type="entry name" value="MAGNESIUM-CHELATASE SUBUNIT CHLD, CHLOROPLASTIC"/>
    <property type="match status" value="1"/>
</dbReference>
<dbReference type="InterPro" id="IPR027417">
    <property type="entry name" value="P-loop_NTPase"/>
</dbReference>
<evidence type="ECO:0000256" key="1">
    <source>
        <dbReference type="SAM" id="MobiDB-lite"/>
    </source>
</evidence>
<feature type="domain" description="VWFA" evidence="2">
    <location>
        <begin position="363"/>
        <end position="543"/>
    </location>
</feature>
<dbReference type="Gene3D" id="3.40.50.410">
    <property type="entry name" value="von Willebrand factor, type A domain"/>
    <property type="match status" value="1"/>
</dbReference>
<dbReference type="RefSeq" id="WP_168773243.1">
    <property type="nucleotide sequence ID" value="NZ_JAABNR010000002.1"/>
</dbReference>
<organism evidence="3 4">
    <name type="scientific">Stagnihabitans tardus</name>
    <dbReference type="NCBI Taxonomy" id="2699202"/>
    <lineage>
        <taxon>Bacteria</taxon>
        <taxon>Pseudomonadati</taxon>
        <taxon>Pseudomonadota</taxon>
        <taxon>Alphaproteobacteria</taxon>
        <taxon>Rhodobacterales</taxon>
        <taxon>Paracoccaceae</taxon>
        <taxon>Stagnihabitans</taxon>
    </lineage>
</organism>
<dbReference type="Proteomes" id="UP001193501">
    <property type="component" value="Unassembled WGS sequence"/>
</dbReference>
<protein>
    <submittedName>
        <fullName evidence="3">Magnesium chelatase subunit D</fullName>
    </submittedName>
</protein>
<evidence type="ECO:0000313" key="4">
    <source>
        <dbReference type="Proteomes" id="UP001193501"/>
    </source>
</evidence>
<feature type="region of interest" description="Disordered" evidence="1">
    <location>
        <begin position="281"/>
        <end position="316"/>
    </location>
</feature>
<sequence length="545" mass="56715">MTDLARALAAFALDPLAVGGLWLYGRASPARDLVLAALRPALALPQRRLHPSISDEALFGGLDLALTLQAGRAIRRPGILDQPCVMILPMAERTGPGLGARLAQALDGGQHALIAMDESAAEDEALPPALTDRLGIFLDLSEARLEPFDLPDLTAARALRPQVTLPEGALLQMAQAAESLGVRPIRALLVLVALTRSLAALSGRTTAAPEDIEEAAALTLSHRALPPMEQAPEEAPPPPEPEQGEAPEEDQPLRDPSLAEIILAAARVALPPALLEQLANAKARQAPGGKGAGQERQGSRHGHPLSARPGKPATPSQLDLLASLRAAAPWQPSRRKERPDGPALILRPSDLRLKRRAEHSDRLLIFAVDASGSSAVARLAEAKGAVELFLAEAYVKRDHVALLSFRNQGAELILPPTRSLARTKSRLAGMPGGGGTPLASGLDLALATALAARRKGMTPTLAILTDGRGNIARNGAPGRLGAEADALAAARAIRAAGLGALVLDVSNRPQPGLALLAAAMGARYMALPRAQAGAMARTLSAALPD</sequence>
<dbReference type="SUPFAM" id="SSF52540">
    <property type="entry name" value="P-loop containing nucleoside triphosphate hydrolases"/>
    <property type="match status" value="1"/>
</dbReference>